<keyword evidence="3 5" id="KW-0732">Signal</keyword>
<dbReference type="Gene3D" id="3.40.50.2300">
    <property type="match status" value="2"/>
</dbReference>
<keyword evidence="8" id="KW-1185">Reference proteome</keyword>
<dbReference type="Proteomes" id="UP000005730">
    <property type="component" value="Chromosome"/>
</dbReference>
<dbReference type="eggNOG" id="COG0683">
    <property type="taxonomic scope" value="Bacteria"/>
</dbReference>
<dbReference type="SUPFAM" id="SSF53822">
    <property type="entry name" value="Periplasmic binding protein-like I"/>
    <property type="match status" value="1"/>
</dbReference>
<keyword evidence="4" id="KW-0029">Amino-acid transport</keyword>
<evidence type="ECO:0000313" key="7">
    <source>
        <dbReference type="EMBL" id="EHM09831.1"/>
    </source>
</evidence>
<dbReference type="PROSITE" id="PS51257">
    <property type="entry name" value="PROKAR_LIPOPROTEIN"/>
    <property type="match status" value="1"/>
</dbReference>
<evidence type="ECO:0000256" key="3">
    <source>
        <dbReference type="ARBA" id="ARBA00022729"/>
    </source>
</evidence>
<evidence type="ECO:0000259" key="6">
    <source>
        <dbReference type="Pfam" id="PF13458"/>
    </source>
</evidence>
<dbReference type="CDD" id="cd06347">
    <property type="entry name" value="PBP1_ABC_LivK_ligand_binding-like"/>
    <property type="match status" value="1"/>
</dbReference>
<dbReference type="EMBL" id="CM001377">
    <property type="protein sequence ID" value="EHM09831.1"/>
    <property type="molecule type" value="Genomic_DNA"/>
</dbReference>
<reference evidence="7 8" key="1">
    <citation type="submission" date="2011-10" db="EMBL/GenBank/DDBJ databases">
        <title>The Noncontiguous Finished genome of Thermanaerovibrio velox DSM 12556.</title>
        <authorList>
            <consortium name="US DOE Joint Genome Institute (JGI-PGF)"/>
            <person name="Lucas S."/>
            <person name="Copeland A."/>
            <person name="Lapidus A."/>
            <person name="Glavina del Rio T."/>
            <person name="Dalin E."/>
            <person name="Tice H."/>
            <person name="Bruce D."/>
            <person name="Goodwin L."/>
            <person name="Pitluck S."/>
            <person name="Peters L."/>
            <person name="Mikhailova N."/>
            <person name="Teshima H."/>
            <person name="Kyrpides N."/>
            <person name="Mavromatis K."/>
            <person name="Ivanova N."/>
            <person name="Markowitz V."/>
            <person name="Cheng J.-F."/>
            <person name="Hugenholtz P."/>
            <person name="Woyke T."/>
            <person name="Wu D."/>
            <person name="Spring S."/>
            <person name="Brambilla E.-M."/>
            <person name="Klenk H.-P."/>
            <person name="Eisen J.A."/>
        </authorList>
    </citation>
    <scope>NUCLEOTIDE SEQUENCE [LARGE SCALE GENOMIC DNA]</scope>
    <source>
        <strain evidence="7 8">DSM 12556</strain>
    </source>
</reference>
<dbReference type="InterPro" id="IPR000709">
    <property type="entry name" value="Leu_Ile_Val-bd"/>
</dbReference>
<dbReference type="InterPro" id="IPR028081">
    <property type="entry name" value="Leu-bd"/>
</dbReference>
<sequence>MRRFLVLGLAVAVLAMAAGCALAGEIKVGYLTALTGDYAGYGQTELRAAQLAVEEINAKGGVLGQKLVLVPYDWRTRTEDAVNAVRRMIDQDKVVAIIGANASGANIATAPIVNRSKVPQIGTVSTNPLVTVDEKGKVRPYSFRICFTDPYQGKVLANLAAVKLGKKKAAMLYDVASDYSQGLREFCIKEFEKLGGKIVADEAYKGGQDTDFRAQLTNIRNSGAEVLFLPGMGKEMALIIKQARELGMKDLIIMGGDGYADFMYEIAGPALVGTYWVNHTSLEDPGMQPFFKAYKDKYKDECKEFVNGVLAYDSVYWLADAIKRAGKADGTAIAKALEETKNLKLHHGVLSVDPKDHNPLNKTAVILKVEKDGKAHFFTRIQPK</sequence>
<dbReference type="InterPro" id="IPR028082">
    <property type="entry name" value="Peripla_BP_I"/>
</dbReference>
<evidence type="ECO:0000256" key="5">
    <source>
        <dbReference type="SAM" id="SignalP"/>
    </source>
</evidence>
<feature type="signal peptide" evidence="5">
    <location>
        <begin position="1"/>
        <end position="23"/>
    </location>
</feature>
<dbReference type="PANTHER" id="PTHR30483:SF6">
    <property type="entry name" value="PERIPLASMIC BINDING PROTEIN OF ABC TRANSPORTER FOR NATURAL AMINO ACIDS"/>
    <property type="match status" value="1"/>
</dbReference>
<dbReference type="GO" id="GO:0006865">
    <property type="term" value="P:amino acid transport"/>
    <property type="evidence" value="ECO:0007669"/>
    <property type="project" value="UniProtKB-KW"/>
</dbReference>
<feature type="domain" description="Leucine-binding protein" evidence="6">
    <location>
        <begin position="25"/>
        <end position="374"/>
    </location>
</feature>
<dbReference type="PANTHER" id="PTHR30483">
    <property type="entry name" value="LEUCINE-SPECIFIC-BINDING PROTEIN"/>
    <property type="match status" value="1"/>
</dbReference>
<dbReference type="Pfam" id="PF13458">
    <property type="entry name" value="Peripla_BP_6"/>
    <property type="match status" value="1"/>
</dbReference>
<gene>
    <name evidence="7" type="ORF">TheveDRAFT_0672</name>
</gene>
<feature type="chain" id="PRO_5003540996" evidence="5">
    <location>
        <begin position="24"/>
        <end position="384"/>
    </location>
</feature>
<dbReference type="PRINTS" id="PR00337">
    <property type="entry name" value="LEUILEVALBP"/>
</dbReference>
<comment type="similarity">
    <text evidence="1">Belongs to the leucine-binding protein family.</text>
</comment>
<dbReference type="RefSeq" id="WP_006583325.1">
    <property type="nucleotide sequence ID" value="NZ_CM001377.1"/>
</dbReference>
<dbReference type="STRING" id="926567.TheveDRAFT_0672"/>
<proteinExistence type="inferred from homology"/>
<evidence type="ECO:0000256" key="2">
    <source>
        <dbReference type="ARBA" id="ARBA00022448"/>
    </source>
</evidence>
<dbReference type="AlphaFoldDB" id="H0UR75"/>
<evidence type="ECO:0000313" key="8">
    <source>
        <dbReference type="Proteomes" id="UP000005730"/>
    </source>
</evidence>
<accession>H0UR75</accession>
<dbReference type="InterPro" id="IPR051010">
    <property type="entry name" value="BCAA_transport"/>
</dbReference>
<protein>
    <submittedName>
        <fullName evidence="7">ABC-type branched-chain amino acid transport system, periplasmic component</fullName>
    </submittedName>
</protein>
<name>H0UR75_9BACT</name>
<organism evidence="7 8">
    <name type="scientific">Thermanaerovibrio velox DSM 12556</name>
    <dbReference type="NCBI Taxonomy" id="926567"/>
    <lineage>
        <taxon>Bacteria</taxon>
        <taxon>Thermotogati</taxon>
        <taxon>Synergistota</taxon>
        <taxon>Synergistia</taxon>
        <taxon>Synergistales</taxon>
        <taxon>Synergistaceae</taxon>
        <taxon>Thermanaerovibrio</taxon>
    </lineage>
</organism>
<keyword evidence="2" id="KW-0813">Transport</keyword>
<evidence type="ECO:0000256" key="4">
    <source>
        <dbReference type="ARBA" id="ARBA00022970"/>
    </source>
</evidence>
<dbReference type="HOGENOM" id="CLU_027128_6_2_0"/>
<evidence type="ECO:0000256" key="1">
    <source>
        <dbReference type="ARBA" id="ARBA00010062"/>
    </source>
</evidence>